<name>A0A445GVY4_GLYSO</name>
<dbReference type="InterPro" id="IPR026960">
    <property type="entry name" value="RVT-Znf"/>
</dbReference>
<accession>A0A445GVY4</accession>
<evidence type="ECO:0000313" key="8">
    <source>
        <dbReference type="Proteomes" id="UP000289340"/>
    </source>
</evidence>
<sequence length="621" mass="71501">MANANCPQESLHSVSNGNLRTCPKTQQTLVHTTLTPNYVLKTLIALWCESNGIERPKRQGNCRTKKCGDNSLSEDVATALIKLLCEGSPTGKKDAATAIFNLSIYQGNKPRAVKAGIVAPPIQFLKDVGGGMVDEAVAIMAILASHHEGRVAIGQAKPIHILVEVIRTGSPRNRENAAVVLWSLCIGDPLQLKLAKEHGAEAALQELLENGTDRAKIKAGSILELLQQMEGLKIPLKPTTFAWRLIKDTIPTKGNLRRRQFLWGGALLAKWSWDLFHKQEEPWAKILISKYGGWRALEEGIRGSEDSIWWRDLLSSQQQQQNQVVKTERNWKVGGGEKFRFWEDPWTHNAIPLMDKYPRLYRISDKQKQIIMNIGNNTNGGWEWKLSWRRALFYSEIQMADNFLGELSQQQIQPNREDRWSWKHDQSGYYLTKSGYDLIWEAQMGANHNLDFVDIWKLKIPSKSLVFAWRLIRDRLPTRMNLRRRKVVINEVQCPFCGDVEEEAAHLFFSCKKILPIWWESLSWVGVATVLPQNPRDHYLQHMADFTGGKQLTRWRSWLIAMTWTTWKHRNRIIFQNDTFDGSKLLDDALIVLWTWIRNMERDFGTHFNQWSSDLKEVFSK</sequence>
<evidence type="ECO:0000256" key="4">
    <source>
        <dbReference type="ARBA" id="ARBA00022679"/>
    </source>
</evidence>
<dbReference type="InterPro" id="IPR058678">
    <property type="entry name" value="ARM_PUB"/>
</dbReference>
<dbReference type="Gene3D" id="3.30.40.10">
    <property type="entry name" value="Zinc/RING finger domain, C3HC4 (zinc finger)"/>
    <property type="match status" value="1"/>
</dbReference>
<dbReference type="UniPathway" id="UPA00143"/>
<comment type="caution">
    <text evidence="7">The sequence shown here is derived from an EMBL/GenBank/DDBJ whole genome shotgun (WGS) entry which is preliminary data.</text>
</comment>
<organism evidence="7 8">
    <name type="scientific">Glycine soja</name>
    <name type="common">Wild soybean</name>
    <dbReference type="NCBI Taxonomy" id="3848"/>
    <lineage>
        <taxon>Eukaryota</taxon>
        <taxon>Viridiplantae</taxon>
        <taxon>Streptophyta</taxon>
        <taxon>Embryophyta</taxon>
        <taxon>Tracheophyta</taxon>
        <taxon>Spermatophyta</taxon>
        <taxon>Magnoliopsida</taxon>
        <taxon>eudicotyledons</taxon>
        <taxon>Gunneridae</taxon>
        <taxon>Pentapetalae</taxon>
        <taxon>rosids</taxon>
        <taxon>fabids</taxon>
        <taxon>Fabales</taxon>
        <taxon>Fabaceae</taxon>
        <taxon>Papilionoideae</taxon>
        <taxon>50 kb inversion clade</taxon>
        <taxon>NPAAA clade</taxon>
        <taxon>indigoferoid/millettioid clade</taxon>
        <taxon>Phaseoleae</taxon>
        <taxon>Glycine</taxon>
        <taxon>Glycine subgen. Soja</taxon>
    </lineage>
</organism>
<keyword evidence="4" id="KW-0808">Transferase</keyword>
<dbReference type="PROSITE" id="PS51698">
    <property type="entry name" value="U_BOX"/>
    <property type="match status" value="1"/>
</dbReference>
<dbReference type="InterPro" id="IPR003613">
    <property type="entry name" value="Ubox_domain"/>
</dbReference>
<dbReference type="Proteomes" id="UP000289340">
    <property type="component" value="Chromosome 15"/>
</dbReference>
<gene>
    <name evidence="7" type="ORF">D0Y65_041495</name>
</gene>
<dbReference type="EMBL" id="QZWG01000015">
    <property type="protein sequence ID" value="RZB65465.1"/>
    <property type="molecule type" value="Genomic_DNA"/>
</dbReference>
<comment type="catalytic activity">
    <reaction evidence="1">
        <text>S-ubiquitinyl-[E2 ubiquitin-conjugating enzyme]-L-cysteine + [acceptor protein]-L-lysine = [E2 ubiquitin-conjugating enzyme]-L-cysteine + N(6)-ubiquitinyl-[acceptor protein]-L-lysine.</text>
        <dbReference type="EC" id="2.3.2.27"/>
    </reaction>
</comment>
<dbReference type="InterPro" id="IPR011989">
    <property type="entry name" value="ARM-like"/>
</dbReference>
<dbReference type="PANTHER" id="PTHR23315:SF111">
    <property type="entry name" value="U-BOX DOMAIN-CONTAINING PROTEIN 14"/>
    <property type="match status" value="1"/>
</dbReference>
<evidence type="ECO:0000259" key="6">
    <source>
        <dbReference type="PROSITE" id="PS51698"/>
    </source>
</evidence>
<dbReference type="InterPro" id="IPR013083">
    <property type="entry name" value="Znf_RING/FYVE/PHD"/>
</dbReference>
<dbReference type="GO" id="GO:0016567">
    <property type="term" value="P:protein ubiquitination"/>
    <property type="evidence" value="ECO:0007669"/>
    <property type="project" value="UniProtKB-UniPathway"/>
</dbReference>
<dbReference type="EC" id="2.3.2.27" evidence="3"/>
<protein>
    <recommendedName>
        <fullName evidence="3">RING-type E3 ubiquitin transferase</fullName>
        <ecNumber evidence="3">2.3.2.27</ecNumber>
    </recommendedName>
</protein>
<dbReference type="SUPFAM" id="SSF57850">
    <property type="entry name" value="RING/U-box"/>
    <property type="match status" value="1"/>
</dbReference>
<evidence type="ECO:0000256" key="1">
    <source>
        <dbReference type="ARBA" id="ARBA00000900"/>
    </source>
</evidence>
<proteinExistence type="predicted"/>
<evidence type="ECO:0000256" key="2">
    <source>
        <dbReference type="ARBA" id="ARBA00004906"/>
    </source>
</evidence>
<dbReference type="PANTHER" id="PTHR23315">
    <property type="entry name" value="U BOX DOMAIN-CONTAINING"/>
    <property type="match status" value="1"/>
</dbReference>
<keyword evidence="8" id="KW-1185">Reference proteome</keyword>
<reference evidence="7 8" key="1">
    <citation type="submission" date="2018-09" db="EMBL/GenBank/DDBJ databases">
        <title>A high-quality reference genome of wild soybean provides a powerful tool to mine soybean genomes.</title>
        <authorList>
            <person name="Xie M."/>
            <person name="Chung C.Y.L."/>
            <person name="Li M.-W."/>
            <person name="Wong F.-L."/>
            <person name="Chan T.-F."/>
            <person name="Lam H.-M."/>
        </authorList>
    </citation>
    <scope>NUCLEOTIDE SEQUENCE [LARGE SCALE GENOMIC DNA]</scope>
    <source>
        <strain evidence="8">cv. W05</strain>
        <tissue evidence="7">Hypocotyl of etiolated seedlings</tissue>
    </source>
</reference>
<dbReference type="AlphaFoldDB" id="A0A445GVY4"/>
<dbReference type="Gene3D" id="1.25.10.10">
    <property type="entry name" value="Leucine-rich Repeat Variant"/>
    <property type="match status" value="1"/>
</dbReference>
<dbReference type="SUPFAM" id="SSF48371">
    <property type="entry name" value="ARM repeat"/>
    <property type="match status" value="1"/>
</dbReference>
<feature type="domain" description="U-box" evidence="6">
    <location>
        <begin position="1"/>
        <end position="54"/>
    </location>
</feature>
<dbReference type="GO" id="GO:0061630">
    <property type="term" value="F:ubiquitin protein ligase activity"/>
    <property type="evidence" value="ECO:0007669"/>
    <property type="project" value="UniProtKB-EC"/>
</dbReference>
<keyword evidence="5" id="KW-0833">Ubl conjugation pathway</keyword>
<evidence type="ECO:0000256" key="5">
    <source>
        <dbReference type="ARBA" id="ARBA00022786"/>
    </source>
</evidence>
<dbReference type="Pfam" id="PF13966">
    <property type="entry name" value="zf-RVT"/>
    <property type="match status" value="1"/>
</dbReference>
<dbReference type="InterPro" id="IPR016024">
    <property type="entry name" value="ARM-type_fold"/>
</dbReference>
<dbReference type="Pfam" id="PF25598">
    <property type="entry name" value="ARM_PUB"/>
    <property type="match status" value="1"/>
</dbReference>
<dbReference type="FunFam" id="1.25.10.10:FF:001247">
    <property type="entry name" value="RING-type E3 ubiquitin transferase"/>
    <property type="match status" value="1"/>
</dbReference>
<comment type="pathway">
    <text evidence="2">Protein modification; protein ubiquitination.</text>
</comment>
<evidence type="ECO:0000256" key="3">
    <source>
        <dbReference type="ARBA" id="ARBA00012483"/>
    </source>
</evidence>
<evidence type="ECO:0000313" key="7">
    <source>
        <dbReference type="EMBL" id="RZB65465.1"/>
    </source>
</evidence>